<evidence type="ECO:0000256" key="2">
    <source>
        <dbReference type="ARBA" id="ARBA00006604"/>
    </source>
</evidence>
<evidence type="ECO:0000313" key="9">
    <source>
        <dbReference type="EMBL" id="KAK6116094.1"/>
    </source>
</evidence>
<name>A0ABR0U0T3_REHGL</name>
<dbReference type="CDD" id="cd05015">
    <property type="entry name" value="SIS_PGI_1"/>
    <property type="match status" value="1"/>
</dbReference>
<dbReference type="PANTHER" id="PTHR11469">
    <property type="entry name" value="GLUCOSE-6-PHOSPHATE ISOMERASE"/>
    <property type="match status" value="1"/>
</dbReference>
<dbReference type="EC" id="5.3.1.9" evidence="3 8"/>
<dbReference type="Proteomes" id="UP001318860">
    <property type="component" value="Unassembled WGS sequence"/>
</dbReference>
<accession>A0ABR0U0T3</accession>
<comment type="catalytic activity">
    <reaction evidence="7 8">
        <text>alpha-D-glucose 6-phosphate = beta-D-fructose 6-phosphate</text>
        <dbReference type="Rhea" id="RHEA:11816"/>
        <dbReference type="ChEBI" id="CHEBI:57634"/>
        <dbReference type="ChEBI" id="CHEBI:58225"/>
        <dbReference type="EC" id="5.3.1.9"/>
    </reaction>
</comment>
<evidence type="ECO:0000313" key="10">
    <source>
        <dbReference type="Proteomes" id="UP001318860"/>
    </source>
</evidence>
<evidence type="ECO:0000256" key="6">
    <source>
        <dbReference type="ARBA" id="ARBA00023235"/>
    </source>
</evidence>
<evidence type="ECO:0000256" key="1">
    <source>
        <dbReference type="ARBA" id="ARBA00004926"/>
    </source>
</evidence>
<dbReference type="InterPro" id="IPR001672">
    <property type="entry name" value="G6P_Isomerase"/>
</dbReference>
<dbReference type="PROSITE" id="PS00174">
    <property type="entry name" value="P_GLUCOSE_ISOMERASE_2"/>
    <property type="match status" value="1"/>
</dbReference>
<evidence type="ECO:0000256" key="5">
    <source>
        <dbReference type="ARBA" id="ARBA00023152"/>
    </source>
</evidence>
<dbReference type="SUPFAM" id="SSF53697">
    <property type="entry name" value="SIS domain"/>
    <property type="match status" value="1"/>
</dbReference>
<dbReference type="Pfam" id="PF00342">
    <property type="entry name" value="PGI"/>
    <property type="match status" value="3"/>
</dbReference>
<proteinExistence type="inferred from homology"/>
<dbReference type="InterPro" id="IPR035482">
    <property type="entry name" value="SIS_PGI_2"/>
</dbReference>
<keyword evidence="5 8" id="KW-0324">Glycolysis</keyword>
<keyword evidence="10" id="KW-1185">Reference proteome</keyword>
<dbReference type="PRINTS" id="PR00662">
    <property type="entry name" value="G6PISOMERASE"/>
</dbReference>
<protein>
    <recommendedName>
        <fullName evidence="3 8">Glucose-6-phosphate isomerase</fullName>
        <ecNumber evidence="3 8">5.3.1.9</ecNumber>
    </recommendedName>
</protein>
<dbReference type="HAMAP" id="MF_00473">
    <property type="entry name" value="G6P_isomerase"/>
    <property type="match status" value="1"/>
</dbReference>
<keyword evidence="4 8" id="KW-0312">Gluconeogenesis</keyword>
<sequence>MASSISAGLSLKLSPQRLTNKSIQPPFQSPFHNPSLVSYPFPTTGATQFRGQRVAREVQQTSLSDSANDVVLAPKSAGLEKDPRELWKRYVDWLYQHKELGLYLDVSRVGFTDEFLQEMEPRLQKAFKDMVELEKGAIANPDEGRMVGHYWLRNPKLAPKPLLTQQIEKTLDKICDFAEQVISGKIRPPQKDNFTQILSIGIGGSALGPQFVAEALAPDNPPLKIRFIDNTDPAGIDHQIAQLGSELESTLVIVVSKGVAITQENSLLDNTARIEGWLARFPMFDWVGGRTSEMSAVGLLAAALQGIDIKEMLAGAALMDEANRTTLDMVVLPYKDSLLLFSRYLQQLVMESLGKEFDLDGNRVNQGITVYGNKGSTDQHAYIQQLRDGVHNFFVTFIEVLRDRPPGHDWELEPGVTCGDYLFGFLQGTRSALYANDRESITVTVQEVTPRSVGALVALYERAVGIYASLVNINAYHQPGVEAGKKAAGEVLALQKRVLAVLNEARYSHSALARELIEMIYKIIAHMAANDRALIAKVVVVHREALSDDDRNVNDIWDGLEVIRESPSNDYNGDAFTTPPRTDFNQGTVEENQFTNEHLLSSVGSTSRVVPIDINLNRKRRIPSTRRVPLKTKCKEVPKLGHNRSIVVIKDR</sequence>
<dbReference type="PANTHER" id="PTHR11469:SF1">
    <property type="entry name" value="GLUCOSE-6-PHOSPHATE ISOMERASE"/>
    <property type="match status" value="1"/>
</dbReference>
<dbReference type="EMBL" id="JABTTQ020003506">
    <property type="protein sequence ID" value="KAK6116094.1"/>
    <property type="molecule type" value="Genomic_DNA"/>
</dbReference>
<dbReference type="PROSITE" id="PS51463">
    <property type="entry name" value="P_GLUCOSE_ISOMERASE_3"/>
    <property type="match status" value="1"/>
</dbReference>
<gene>
    <name evidence="9" type="ORF">DH2020_008363</name>
</gene>
<evidence type="ECO:0000256" key="3">
    <source>
        <dbReference type="ARBA" id="ARBA00011952"/>
    </source>
</evidence>
<comment type="caution">
    <text evidence="9">The sequence shown here is derived from an EMBL/GenBank/DDBJ whole genome shotgun (WGS) entry which is preliminary data.</text>
</comment>
<comment type="similarity">
    <text evidence="2 8">Belongs to the GPI family.</text>
</comment>
<keyword evidence="6 8" id="KW-0413">Isomerase</keyword>
<evidence type="ECO:0000256" key="4">
    <source>
        <dbReference type="ARBA" id="ARBA00022432"/>
    </source>
</evidence>
<dbReference type="InterPro" id="IPR046348">
    <property type="entry name" value="SIS_dom_sf"/>
</dbReference>
<evidence type="ECO:0000256" key="7">
    <source>
        <dbReference type="ARBA" id="ARBA00029321"/>
    </source>
</evidence>
<evidence type="ECO:0000256" key="8">
    <source>
        <dbReference type="RuleBase" id="RU000612"/>
    </source>
</evidence>
<dbReference type="Gene3D" id="3.40.50.10490">
    <property type="entry name" value="Glucose-6-phosphate isomerase like protein, domain 1"/>
    <property type="match status" value="3"/>
</dbReference>
<dbReference type="InterPro" id="IPR035476">
    <property type="entry name" value="SIS_PGI_1"/>
</dbReference>
<dbReference type="CDD" id="cd05016">
    <property type="entry name" value="SIS_PGI_2"/>
    <property type="match status" value="1"/>
</dbReference>
<reference evidence="9 10" key="1">
    <citation type="journal article" date="2021" name="Comput. Struct. Biotechnol. J.">
        <title>De novo genome assembly of the potent medicinal plant Rehmannia glutinosa using nanopore technology.</title>
        <authorList>
            <person name="Ma L."/>
            <person name="Dong C."/>
            <person name="Song C."/>
            <person name="Wang X."/>
            <person name="Zheng X."/>
            <person name="Niu Y."/>
            <person name="Chen S."/>
            <person name="Feng W."/>
        </authorList>
    </citation>
    <scope>NUCLEOTIDE SEQUENCE [LARGE SCALE GENOMIC DNA]</scope>
    <source>
        <strain evidence="9">DH-2019</strain>
    </source>
</reference>
<dbReference type="InterPro" id="IPR018189">
    <property type="entry name" value="Phosphoglucose_isomerase_CS"/>
</dbReference>
<organism evidence="9 10">
    <name type="scientific">Rehmannia glutinosa</name>
    <name type="common">Chinese foxglove</name>
    <dbReference type="NCBI Taxonomy" id="99300"/>
    <lineage>
        <taxon>Eukaryota</taxon>
        <taxon>Viridiplantae</taxon>
        <taxon>Streptophyta</taxon>
        <taxon>Embryophyta</taxon>
        <taxon>Tracheophyta</taxon>
        <taxon>Spermatophyta</taxon>
        <taxon>Magnoliopsida</taxon>
        <taxon>eudicotyledons</taxon>
        <taxon>Gunneridae</taxon>
        <taxon>Pentapetalae</taxon>
        <taxon>asterids</taxon>
        <taxon>lamiids</taxon>
        <taxon>Lamiales</taxon>
        <taxon>Orobanchaceae</taxon>
        <taxon>Rehmannieae</taxon>
        <taxon>Rehmannia</taxon>
    </lineage>
</organism>
<comment type="pathway">
    <text evidence="1 8">Carbohydrate degradation; glycolysis; D-glyceraldehyde 3-phosphate and glycerone phosphate from D-glucose: step 2/4.</text>
</comment>